<sequence>MPRKYMKRRQTRRANSTSESDDSYSSENSSTGRGAAPKSNSFGRGSSGSKASPNDPNSKTSNEPKEDLDKYCKMCDDGGNLLECDGCGFSYCYDESPPIPIDTEDESHHCACISVPPGYALDPLTVFYCPECLTKHPELPFDYHINRGFNSTQRRVVNFQVILLISYLPRLEERAKTIDNAIRSLLGAFEIVTIALYLPLPETLHASNRNWILDLDYPYHLVFIFMTESNPGGGWWIDNEAQTDEAAWLSGLVGLYTDIAKKAVTARIFGLCCGLNLTEKQTIPAILSSLANSHWDSVMLPTSSSLLPEELAVIFPELFGQIYYNGAPLKTALVRVWATSQRARAHTDILLIEDLRSQPSIKKYRYGSLSSRPYGVDLPAPWSFCHCANTGDSPKWKRKAWSSKLLHNEFLMRYRTSCGHAHLDLAIFVGTAHIRKAAGVQVVVEDFDHLTGMFPLDSPHSIAMKPFLPDPKDITRFKGATHSSAWTVYGKRAEDAQP</sequence>
<dbReference type="Gene3D" id="3.30.40.10">
    <property type="entry name" value="Zinc/RING finger domain, C3HC4 (zinc finger)"/>
    <property type="match status" value="1"/>
</dbReference>
<evidence type="ECO:0000313" key="3">
    <source>
        <dbReference type="Proteomes" id="UP000030108"/>
    </source>
</evidence>
<proteinExistence type="predicted"/>
<feature type="region of interest" description="Disordered" evidence="1">
    <location>
        <begin position="1"/>
        <end position="66"/>
    </location>
</feature>
<dbReference type="InterPro" id="IPR013083">
    <property type="entry name" value="Znf_RING/FYVE/PHD"/>
</dbReference>
<feature type="non-terminal residue" evidence="2">
    <location>
        <position position="498"/>
    </location>
</feature>
<protein>
    <submittedName>
        <fullName evidence="2">Uncharacterized protein</fullName>
    </submittedName>
</protein>
<gene>
    <name evidence="2" type="ORF">RSOL_045870</name>
</gene>
<feature type="compositionally biased region" description="Basic residues" evidence="1">
    <location>
        <begin position="1"/>
        <end position="12"/>
    </location>
</feature>
<dbReference type="OrthoDB" id="3228048at2759"/>
<feature type="compositionally biased region" description="Polar residues" evidence="1">
    <location>
        <begin position="38"/>
        <end position="61"/>
    </location>
</feature>
<evidence type="ECO:0000313" key="2">
    <source>
        <dbReference type="EMBL" id="EUC54397.1"/>
    </source>
</evidence>
<dbReference type="Proteomes" id="UP000030108">
    <property type="component" value="Unassembled WGS sequence"/>
</dbReference>
<reference evidence="3" key="1">
    <citation type="journal article" date="2014" name="Genome Announc.">
        <title>Draft genome sequence of the plant-pathogenic soil fungus Rhizoctonia solani anastomosis group 3 strain Rhs1AP.</title>
        <authorList>
            <person name="Cubeta M.A."/>
            <person name="Thomas E."/>
            <person name="Dean R.A."/>
            <person name="Jabaji S."/>
            <person name="Neate S.M."/>
            <person name="Tavantzis S."/>
            <person name="Toda T."/>
            <person name="Vilgalys R."/>
            <person name="Bharathan N."/>
            <person name="Fedorova-Abrams N."/>
            <person name="Pakala S.B."/>
            <person name="Pakala S.M."/>
            <person name="Zafar N."/>
            <person name="Joardar V."/>
            <person name="Losada L."/>
            <person name="Nierman W.C."/>
        </authorList>
    </citation>
    <scope>NUCLEOTIDE SEQUENCE [LARGE SCALE GENOMIC DNA]</scope>
    <source>
        <strain evidence="3">AG-3</strain>
    </source>
</reference>
<accession>X8IXJ2</accession>
<dbReference type="AlphaFoldDB" id="X8IXJ2"/>
<comment type="caution">
    <text evidence="2">The sequence shown here is derived from an EMBL/GenBank/DDBJ whole genome shotgun (WGS) entry which is preliminary data.</text>
</comment>
<dbReference type="EMBL" id="JATN01000322">
    <property type="protein sequence ID" value="EUC54397.1"/>
    <property type="molecule type" value="Genomic_DNA"/>
</dbReference>
<organism evidence="2 3">
    <name type="scientific">Rhizoctonia solani AG-3 Rhs1AP</name>
    <dbReference type="NCBI Taxonomy" id="1086054"/>
    <lineage>
        <taxon>Eukaryota</taxon>
        <taxon>Fungi</taxon>
        <taxon>Dikarya</taxon>
        <taxon>Basidiomycota</taxon>
        <taxon>Agaricomycotina</taxon>
        <taxon>Agaricomycetes</taxon>
        <taxon>Cantharellales</taxon>
        <taxon>Ceratobasidiaceae</taxon>
        <taxon>Rhizoctonia</taxon>
    </lineage>
</organism>
<evidence type="ECO:0000256" key="1">
    <source>
        <dbReference type="SAM" id="MobiDB-lite"/>
    </source>
</evidence>
<name>X8IXJ2_9AGAM</name>